<keyword evidence="1" id="KW-0460">Magnesium</keyword>
<protein>
    <submittedName>
        <fullName evidence="2">ADP-ribosylation/Crystallin J1</fullName>
    </submittedName>
</protein>
<feature type="binding site" evidence="1">
    <location>
        <position position="264"/>
    </location>
    <ligand>
        <name>Mg(2+)</name>
        <dbReference type="ChEBI" id="CHEBI:18420"/>
        <label>1</label>
    </ligand>
</feature>
<dbReference type="OrthoDB" id="9814159at2"/>
<dbReference type="STRING" id="525904.Tter_2063"/>
<accession>D1CGU5</accession>
<dbReference type="Pfam" id="PF03747">
    <property type="entry name" value="ADP_ribosyl_GH"/>
    <property type="match status" value="1"/>
</dbReference>
<dbReference type="InterPro" id="IPR036705">
    <property type="entry name" value="Ribosyl_crysJ1_sf"/>
</dbReference>
<dbReference type="EMBL" id="CP001826">
    <property type="protein sequence ID" value="ACZ42966.1"/>
    <property type="molecule type" value="Genomic_DNA"/>
</dbReference>
<dbReference type="Gene3D" id="1.10.4080.10">
    <property type="entry name" value="ADP-ribosylation/Crystallin J1"/>
    <property type="match status" value="1"/>
</dbReference>
<reference evidence="3" key="1">
    <citation type="journal article" date="2010" name="Stand. Genomic Sci.">
        <title>Complete genome sequence of 'Thermobaculum terrenum' type strain (YNP1).</title>
        <authorList>
            <person name="Kiss H."/>
            <person name="Cleland D."/>
            <person name="Lapidus A."/>
            <person name="Lucas S."/>
            <person name="Glavina Del Rio T."/>
            <person name="Nolan M."/>
            <person name="Tice H."/>
            <person name="Han C."/>
            <person name="Goodwin L."/>
            <person name="Pitluck S."/>
            <person name="Liolios K."/>
            <person name="Ivanova N."/>
            <person name="Mavromatis K."/>
            <person name="Ovchinnikova G."/>
            <person name="Pati A."/>
            <person name="Chen A."/>
            <person name="Palaniappan K."/>
            <person name="Land M."/>
            <person name="Hauser L."/>
            <person name="Chang Y."/>
            <person name="Jeffries C."/>
            <person name="Lu M."/>
            <person name="Brettin T."/>
            <person name="Detter J."/>
            <person name="Goker M."/>
            <person name="Tindall B."/>
            <person name="Beck B."/>
            <person name="McDermott T."/>
            <person name="Woyke T."/>
            <person name="Bristow J."/>
            <person name="Eisen J."/>
            <person name="Markowitz V."/>
            <person name="Hugenholtz P."/>
            <person name="Kyrpides N."/>
            <person name="Klenk H."/>
            <person name="Cheng J."/>
        </authorList>
    </citation>
    <scope>NUCLEOTIDE SEQUENCE [LARGE SCALE GENOMIC DNA]</scope>
    <source>
        <strain evidence="3">ATCC BAA-798 / YNP1</strain>
    </source>
</reference>
<evidence type="ECO:0000313" key="2">
    <source>
        <dbReference type="EMBL" id="ACZ42966.1"/>
    </source>
</evidence>
<keyword evidence="1" id="KW-0479">Metal-binding</keyword>
<sequence length="610" mass="67601">MRYLEVTGEEYRDRVYGCWLGKNSGGTLGAPLERAWGQREPFDVWWYPELREGGIPNDDLEMQLVWLKALEEVGPGLRAVDLVSYWLDHIGYNFDEYGLSKTNMQLGLLPPVCGAFNNWFRDCMGSPIRSEIWACVAPGLPRVAARYAYEDAICDHAGGEGVWGEMFHAAVEASAFVVRNRQALLEVGLSYVPPWSKVRVAIEAVLEARARGLGWLEAREEVLRVVGHPVAQYAPINLGFEVIGWLWGEDFGDALCKAVNCGYDTDCTGATLGAILGIISGRRGLPSRWVEPLGEGIATNESWGGIKHVSGSHPVPRDLGELTERVVRVAQRVLAWHGVPGGRVPVPEDHHELMADEGIRELWERDPMSYEVEGTSLRYRVSYPEGPAYVGRGKRLRVELTNPHPEALAIGCELVLGGRSYGRRELEVEGQGSAHLEWELNPPEWEGNRLLGYLACEPVGRPAEPGVPLVLVRGRRWEWALAMDGGASGWRECWAEGNRLPLEVLPAGWREAYLRGRVRVPRDLRVRLGVPASCPVRAWVDGVLVVDVGDEGPIRPNYSGYGGYYVDLELARGEHEVLLGFVRGGGEPEAHLVLSLPDRLYAGDTAVVWV</sequence>
<feature type="binding site" evidence="1">
    <location>
        <position position="266"/>
    </location>
    <ligand>
        <name>Mg(2+)</name>
        <dbReference type="ChEBI" id="CHEBI:18420"/>
        <label>1</label>
    </ligand>
</feature>
<dbReference type="InterPro" id="IPR005502">
    <property type="entry name" value="Ribosyl_crysJ1"/>
</dbReference>
<evidence type="ECO:0000313" key="3">
    <source>
        <dbReference type="Proteomes" id="UP000000323"/>
    </source>
</evidence>
<dbReference type="RefSeq" id="WP_012875997.1">
    <property type="nucleotide sequence ID" value="NC_013526.1"/>
</dbReference>
<dbReference type="HOGENOM" id="CLU_029523_0_0_0"/>
<gene>
    <name evidence="2" type="ordered locus">Tter_2063</name>
</gene>
<dbReference type="SUPFAM" id="SSF101478">
    <property type="entry name" value="ADP-ribosylglycohydrolase"/>
    <property type="match status" value="1"/>
</dbReference>
<organism evidence="2 3">
    <name type="scientific">Thermobaculum terrenum (strain ATCC BAA-798 / CCMEE 7001 / YNP1)</name>
    <dbReference type="NCBI Taxonomy" id="525904"/>
    <lineage>
        <taxon>Bacteria</taxon>
        <taxon>Bacillati</taxon>
        <taxon>Chloroflexota</taxon>
        <taxon>Chloroflexia</taxon>
        <taxon>Candidatus Thermobaculales</taxon>
        <taxon>Candidatus Thermobaculaceae</taxon>
        <taxon>Thermobaculum</taxon>
    </lineage>
</organism>
<evidence type="ECO:0000256" key="1">
    <source>
        <dbReference type="PIRSR" id="PIRSR605502-1"/>
    </source>
</evidence>
<comment type="cofactor">
    <cofactor evidence="1">
        <name>Mg(2+)</name>
        <dbReference type="ChEBI" id="CHEBI:18420"/>
    </cofactor>
    <text evidence="1">Binds 2 magnesium ions per subunit.</text>
</comment>
<dbReference type="Proteomes" id="UP000000323">
    <property type="component" value="Chromosome 2"/>
</dbReference>
<keyword evidence="3" id="KW-1185">Reference proteome</keyword>
<dbReference type="KEGG" id="ttr:Tter_2063"/>
<dbReference type="AlphaFoldDB" id="D1CGU5"/>
<dbReference type="eggNOG" id="COG1397">
    <property type="taxonomic scope" value="Bacteria"/>
</dbReference>
<name>D1CGU5_THET1</name>
<proteinExistence type="predicted"/>
<dbReference type="GO" id="GO:0046872">
    <property type="term" value="F:metal ion binding"/>
    <property type="evidence" value="ECO:0007669"/>
    <property type="project" value="UniProtKB-KW"/>
</dbReference>